<dbReference type="EMBL" id="CAAALY010114576">
    <property type="protein sequence ID" value="VEL30692.1"/>
    <property type="molecule type" value="Genomic_DNA"/>
</dbReference>
<feature type="compositionally biased region" description="Polar residues" evidence="1">
    <location>
        <begin position="1"/>
        <end position="35"/>
    </location>
</feature>
<feature type="compositionally biased region" description="Basic residues" evidence="1">
    <location>
        <begin position="124"/>
        <end position="139"/>
    </location>
</feature>
<dbReference type="AlphaFoldDB" id="A0A448X8B7"/>
<feature type="compositionally biased region" description="Low complexity" evidence="1">
    <location>
        <begin position="151"/>
        <end position="168"/>
    </location>
</feature>
<organism evidence="2 3">
    <name type="scientific">Protopolystoma xenopodis</name>
    <dbReference type="NCBI Taxonomy" id="117903"/>
    <lineage>
        <taxon>Eukaryota</taxon>
        <taxon>Metazoa</taxon>
        <taxon>Spiralia</taxon>
        <taxon>Lophotrochozoa</taxon>
        <taxon>Platyhelminthes</taxon>
        <taxon>Monogenea</taxon>
        <taxon>Polyopisthocotylea</taxon>
        <taxon>Polystomatidea</taxon>
        <taxon>Polystomatidae</taxon>
        <taxon>Protopolystoma</taxon>
    </lineage>
</organism>
<feature type="compositionally biased region" description="Low complexity" evidence="1">
    <location>
        <begin position="112"/>
        <end position="123"/>
    </location>
</feature>
<feature type="region of interest" description="Disordered" evidence="1">
    <location>
        <begin position="1"/>
        <end position="267"/>
    </location>
</feature>
<evidence type="ECO:0000256" key="1">
    <source>
        <dbReference type="SAM" id="MobiDB-lite"/>
    </source>
</evidence>
<proteinExistence type="predicted"/>
<dbReference type="Proteomes" id="UP000784294">
    <property type="component" value="Unassembled WGS sequence"/>
</dbReference>
<sequence length="267" mass="29203">MGIHSQSHSSHTLQIISHSNIPVTSSPEAQPSASEVQPDLESEGLVKRNNLICSPSSPGDDVIDSKTPELPAQPLPASRTAVGSRSPSPIRSPSSASPRTDRTAHSSRHSYSHYSQHQSQQQYHHSRDHLHSPPSHHSHYTPSNRDRIHSGYHTSSSSPSSSSIYSHHSSPRSHHLHHHPSHQHHWSSSNRSHHSPNRWHQPHLPGSRWPPGHDWRSTGRSQSGEGFYPQPRGTSSGGGGSGPTGGSGVSGGQSSDCRDRTARWEHR</sequence>
<feature type="compositionally biased region" description="Low complexity" evidence="1">
    <location>
        <begin position="84"/>
        <end position="98"/>
    </location>
</feature>
<name>A0A448X8B7_9PLAT</name>
<keyword evidence="3" id="KW-1185">Reference proteome</keyword>
<feature type="compositionally biased region" description="Basic residues" evidence="1">
    <location>
        <begin position="169"/>
        <end position="201"/>
    </location>
</feature>
<feature type="compositionally biased region" description="Basic and acidic residues" evidence="1">
    <location>
        <begin position="256"/>
        <end position="267"/>
    </location>
</feature>
<gene>
    <name evidence="2" type="ORF">PXEA_LOCUS24132</name>
</gene>
<reference evidence="2" key="1">
    <citation type="submission" date="2018-11" db="EMBL/GenBank/DDBJ databases">
        <authorList>
            <consortium name="Pathogen Informatics"/>
        </authorList>
    </citation>
    <scope>NUCLEOTIDE SEQUENCE</scope>
</reference>
<accession>A0A448X8B7</accession>
<protein>
    <submittedName>
        <fullName evidence="2">Uncharacterized protein</fullName>
    </submittedName>
</protein>
<comment type="caution">
    <text evidence="2">The sequence shown here is derived from an EMBL/GenBank/DDBJ whole genome shotgun (WGS) entry which is preliminary data.</text>
</comment>
<evidence type="ECO:0000313" key="2">
    <source>
        <dbReference type="EMBL" id="VEL30692.1"/>
    </source>
</evidence>
<feature type="compositionally biased region" description="Gly residues" evidence="1">
    <location>
        <begin position="235"/>
        <end position="251"/>
    </location>
</feature>
<evidence type="ECO:0000313" key="3">
    <source>
        <dbReference type="Proteomes" id="UP000784294"/>
    </source>
</evidence>